<reference evidence="1 2" key="1">
    <citation type="submission" date="2019-09" db="EMBL/GenBank/DDBJ databases">
        <title>NBRP : Genome information of microbial organism related human and environment.</title>
        <authorList>
            <person name="Hattori M."/>
            <person name="Oshima K."/>
            <person name="Inaba H."/>
            <person name="Suda W."/>
            <person name="Sakamoto M."/>
            <person name="Iino T."/>
            <person name="Kitahara M."/>
            <person name="Oshida Y."/>
            <person name="Iida T."/>
            <person name="Kudo T."/>
            <person name="Itoh T."/>
            <person name="Ohkuma M."/>
        </authorList>
    </citation>
    <scope>NUCLEOTIDE SEQUENCE [LARGE SCALE GENOMIC DNA]</scope>
    <source>
        <strain evidence="1 2">Q-1</strain>
    </source>
</reference>
<gene>
    <name evidence="1" type="ORF">JCM17846_31770</name>
</gene>
<protein>
    <submittedName>
        <fullName evidence="1">Uncharacterized protein</fullName>
    </submittedName>
</protein>
<dbReference type="AlphaFoldDB" id="A0A5A7NCY7"/>
<accession>A0A5A7NCY7</accession>
<proteinExistence type="predicted"/>
<evidence type="ECO:0000313" key="2">
    <source>
        <dbReference type="Proteomes" id="UP000324996"/>
    </source>
</evidence>
<dbReference type="EMBL" id="BKCN01000026">
    <property type="protein sequence ID" value="GER05495.1"/>
    <property type="molecule type" value="Genomic_DNA"/>
</dbReference>
<comment type="caution">
    <text evidence="1">The sequence shown here is derived from an EMBL/GenBank/DDBJ whole genome shotgun (WGS) entry which is preliminary data.</text>
</comment>
<organism evidence="1 2">
    <name type="scientific">Iodidimonas nitroreducens</name>
    <dbReference type="NCBI Taxonomy" id="1236968"/>
    <lineage>
        <taxon>Bacteria</taxon>
        <taxon>Pseudomonadati</taxon>
        <taxon>Pseudomonadota</taxon>
        <taxon>Alphaproteobacteria</taxon>
        <taxon>Iodidimonadales</taxon>
        <taxon>Iodidimonadaceae</taxon>
        <taxon>Iodidimonas</taxon>
    </lineage>
</organism>
<dbReference type="Proteomes" id="UP000324996">
    <property type="component" value="Unassembled WGS sequence"/>
</dbReference>
<sequence>MIETMAVLFAFLIVANTQYAFSQEEMDAVDTIIYCGSLEDNEKKTGLF</sequence>
<keyword evidence="2" id="KW-1185">Reference proteome</keyword>
<name>A0A5A7NCY7_9PROT</name>
<evidence type="ECO:0000313" key="1">
    <source>
        <dbReference type="EMBL" id="GER05495.1"/>
    </source>
</evidence>